<proteinExistence type="predicted"/>
<dbReference type="EMBL" id="QJVC01000004">
    <property type="protein sequence ID" value="PYI39004.1"/>
    <property type="molecule type" value="Genomic_DNA"/>
</dbReference>
<comment type="caution">
    <text evidence="2">The sequence shown here is derived from an EMBL/GenBank/DDBJ whole genome shotgun (WGS) entry which is preliminary data.</text>
</comment>
<dbReference type="Proteomes" id="UP000247980">
    <property type="component" value="Unassembled WGS sequence"/>
</dbReference>
<evidence type="ECO:0000313" key="2">
    <source>
        <dbReference type="EMBL" id="PYI39004.1"/>
    </source>
</evidence>
<gene>
    <name evidence="2" type="ORF">CVS30_06735</name>
</gene>
<dbReference type="RefSeq" id="WP_110484568.1">
    <property type="nucleotide sequence ID" value="NZ_QJVC01000004.1"/>
</dbReference>
<protein>
    <submittedName>
        <fullName evidence="2">Uncharacterized protein</fullName>
    </submittedName>
</protein>
<feature type="transmembrane region" description="Helical" evidence="1">
    <location>
        <begin position="6"/>
        <end position="25"/>
    </location>
</feature>
<organism evidence="2 3">
    <name type="scientific">Arthrobacter psychrolactophilus</name>
    <dbReference type="NCBI Taxonomy" id="92442"/>
    <lineage>
        <taxon>Bacteria</taxon>
        <taxon>Bacillati</taxon>
        <taxon>Actinomycetota</taxon>
        <taxon>Actinomycetes</taxon>
        <taxon>Micrococcales</taxon>
        <taxon>Micrococcaceae</taxon>
        <taxon>Arthrobacter</taxon>
    </lineage>
</organism>
<keyword evidence="3" id="KW-1185">Reference proteome</keyword>
<sequence>MDIVSILIIAGIVILCLLPVVFRSFRSYDKSANDIEPQSPDVAQAIREARKNIDRGKGRYGP</sequence>
<dbReference type="OrthoDB" id="4954164at2"/>
<reference evidence="2 3" key="1">
    <citation type="submission" date="2018-05" db="EMBL/GenBank/DDBJ databases">
        <title>Genetic diversity of glacier-inhabiting Cryobacterium bacteria in China and description of Cryobacterium mengkeensis sp. nov. and Arthrobacter glacialis sp. nov.</title>
        <authorList>
            <person name="Liu Q."/>
            <person name="Xin Y.-H."/>
        </authorList>
    </citation>
    <scope>NUCLEOTIDE SEQUENCE [LARGE SCALE GENOMIC DNA]</scope>
    <source>
        <strain evidence="2 3">B7</strain>
    </source>
</reference>
<name>A0A2V5IXK1_9MICC</name>
<accession>A0A2V5IXK1</accession>
<keyword evidence="1" id="KW-0472">Membrane</keyword>
<evidence type="ECO:0000313" key="3">
    <source>
        <dbReference type="Proteomes" id="UP000247980"/>
    </source>
</evidence>
<evidence type="ECO:0000256" key="1">
    <source>
        <dbReference type="SAM" id="Phobius"/>
    </source>
</evidence>
<keyword evidence="1" id="KW-0812">Transmembrane</keyword>
<keyword evidence="1" id="KW-1133">Transmembrane helix</keyword>
<dbReference type="AlphaFoldDB" id="A0A2V5IXK1"/>